<evidence type="ECO:0000259" key="9">
    <source>
        <dbReference type="PROSITE" id="PS51779"/>
    </source>
</evidence>
<dbReference type="InterPro" id="IPR034746">
    <property type="entry name" value="POTRA"/>
</dbReference>
<evidence type="ECO:0000256" key="1">
    <source>
        <dbReference type="ARBA" id="ARBA00004370"/>
    </source>
</evidence>
<comment type="similarity">
    <text evidence="8">Belongs to the FtsQ/DivIB family. DivIB subfamily.</text>
</comment>
<dbReference type="PROSITE" id="PS51779">
    <property type="entry name" value="POTRA"/>
    <property type="match status" value="1"/>
</dbReference>
<dbReference type="GO" id="GO:0032153">
    <property type="term" value="C:cell division site"/>
    <property type="evidence" value="ECO:0007669"/>
    <property type="project" value="UniProtKB-UniRule"/>
</dbReference>
<reference evidence="10 11" key="1">
    <citation type="submission" date="2015-01" db="EMBL/GenBank/DDBJ databases">
        <title>Comparative genomics of the lactic acid bacteria isolated from the honey bee gut.</title>
        <authorList>
            <person name="Ellegaard K.M."/>
            <person name="Tamarit D."/>
            <person name="Javelind E."/>
            <person name="Olofsson T."/>
            <person name="Andersson S.G."/>
            <person name="Vasquez A."/>
        </authorList>
    </citation>
    <scope>NUCLEOTIDE SEQUENCE [LARGE SCALE GENOMIC DNA]</scope>
    <source>
        <strain evidence="10 11">Bin4</strain>
    </source>
</reference>
<dbReference type="InterPro" id="IPR026580">
    <property type="entry name" value="DivIB"/>
</dbReference>
<dbReference type="STRING" id="1218492.JG30_09650"/>
<evidence type="ECO:0000256" key="6">
    <source>
        <dbReference type="ARBA" id="ARBA00023136"/>
    </source>
</evidence>
<evidence type="ECO:0000256" key="2">
    <source>
        <dbReference type="ARBA" id="ARBA00022475"/>
    </source>
</evidence>
<evidence type="ECO:0000256" key="5">
    <source>
        <dbReference type="ARBA" id="ARBA00022989"/>
    </source>
</evidence>
<dbReference type="AlphaFoldDB" id="A0A0F4LWJ2"/>
<keyword evidence="11" id="KW-1185">Reference proteome</keyword>
<feature type="domain" description="POTRA" evidence="9">
    <location>
        <begin position="66"/>
        <end position="137"/>
    </location>
</feature>
<dbReference type="HOGENOM" id="CLU_046278_2_1_9"/>
<dbReference type="OrthoDB" id="1819027at2"/>
<keyword evidence="5 8" id="KW-1133">Transmembrane helix</keyword>
<name>A0A0F4LWJ2_9LACO</name>
<dbReference type="Proteomes" id="UP000033558">
    <property type="component" value="Unassembled WGS sequence"/>
</dbReference>
<accession>A0A0F4LWJ2</accession>
<dbReference type="PANTHER" id="PTHR37820:SF1">
    <property type="entry name" value="CELL DIVISION PROTEIN FTSQ"/>
    <property type="match status" value="1"/>
</dbReference>
<evidence type="ECO:0000256" key="8">
    <source>
        <dbReference type="HAMAP-Rule" id="MF_00912"/>
    </source>
</evidence>
<dbReference type="PATRIC" id="fig|1218492.5.peg.1106"/>
<keyword evidence="4 8" id="KW-0812">Transmembrane</keyword>
<evidence type="ECO:0000256" key="3">
    <source>
        <dbReference type="ARBA" id="ARBA00022618"/>
    </source>
</evidence>
<dbReference type="GO" id="GO:0043093">
    <property type="term" value="P:FtsZ-dependent cytokinesis"/>
    <property type="evidence" value="ECO:0007669"/>
    <property type="project" value="UniProtKB-UniRule"/>
</dbReference>
<evidence type="ECO:0000256" key="7">
    <source>
        <dbReference type="ARBA" id="ARBA00023306"/>
    </source>
</evidence>
<dbReference type="RefSeq" id="WP_046316657.1">
    <property type="nucleotide sequence ID" value="NZ_JAMBJK010000001.1"/>
</dbReference>
<dbReference type="PANTHER" id="PTHR37820">
    <property type="entry name" value="CELL DIVISION PROTEIN DIVIB"/>
    <property type="match status" value="1"/>
</dbReference>
<protein>
    <recommendedName>
        <fullName evidence="8">Cell division protein DivIB</fullName>
    </recommendedName>
</protein>
<dbReference type="Gene3D" id="3.40.50.10960">
    <property type="match status" value="1"/>
</dbReference>
<dbReference type="Pfam" id="PF08478">
    <property type="entry name" value="POTRA_1"/>
    <property type="match status" value="1"/>
</dbReference>
<proteinExistence type="inferred from homology"/>
<dbReference type="InterPro" id="IPR050487">
    <property type="entry name" value="FtsQ_DivIB"/>
</dbReference>
<keyword evidence="7 8" id="KW-0131">Cell cycle</keyword>
<dbReference type="InterPro" id="IPR013685">
    <property type="entry name" value="POTRA_FtsQ_type"/>
</dbReference>
<dbReference type="GO" id="GO:0005886">
    <property type="term" value="C:plasma membrane"/>
    <property type="evidence" value="ECO:0007669"/>
    <property type="project" value="UniProtKB-SubCell"/>
</dbReference>
<sequence>MGKKRRSPDDNLLYLKHNTYKASHSKRSKSRWTLLKALSQISLKSYFIIFLALLVIFWGYWFSPLGRVAKISVSGVNYLGEQQIIDATKINSNSSVLLTLLQQRQLKRQIKTQVPLVKQVSFRFSNFNQLKISVTEYQTVGFVVKNDGYFRVLENNQIIKPKLQQPIGSFPVYQTFGPHTSLKQIIHLYLSLAPKLRNDISEIHGSPRKSLYPYRLKLYMNDGNCVIGDIRTLKTKLRYYPAIASRMSEKGVVNLELGAYSRPK</sequence>
<dbReference type="HAMAP" id="MF_00912">
    <property type="entry name" value="DivIB"/>
    <property type="match status" value="1"/>
</dbReference>
<dbReference type="InterPro" id="IPR005548">
    <property type="entry name" value="Cell_div_FtsQ/DivIB_C"/>
</dbReference>
<evidence type="ECO:0000313" key="10">
    <source>
        <dbReference type="EMBL" id="KJY61911.1"/>
    </source>
</evidence>
<comment type="caution">
    <text evidence="10">The sequence shown here is derived from an EMBL/GenBank/DDBJ whole genome shotgun (WGS) entry which is preliminary data.</text>
</comment>
<keyword evidence="3 8" id="KW-0132">Cell division</keyword>
<comment type="function">
    <text evidence="8">Cell division protein that may be involved in stabilizing or promoting the assembly of the division complex.</text>
</comment>
<gene>
    <name evidence="8" type="primary">divIB</name>
    <name evidence="10" type="ORF">JG30_09650</name>
</gene>
<keyword evidence="6 8" id="KW-0472">Membrane</keyword>
<feature type="transmembrane region" description="Helical" evidence="8">
    <location>
        <begin position="41"/>
        <end position="62"/>
    </location>
</feature>
<dbReference type="Pfam" id="PF03799">
    <property type="entry name" value="FtsQ_DivIB_C"/>
    <property type="match status" value="1"/>
</dbReference>
<evidence type="ECO:0000256" key="4">
    <source>
        <dbReference type="ARBA" id="ARBA00022692"/>
    </source>
</evidence>
<comment type="subcellular location">
    <subcellularLocation>
        <location evidence="8">Cell membrane</location>
        <topology evidence="8">Single-pass type II membrane protein</topology>
    </subcellularLocation>
    <subcellularLocation>
        <location evidence="1">Membrane</location>
    </subcellularLocation>
    <text evidence="8">Localizes to the division septum.</text>
</comment>
<keyword evidence="2 8" id="KW-1003">Cell membrane</keyword>
<evidence type="ECO:0000313" key="11">
    <source>
        <dbReference type="Proteomes" id="UP000033558"/>
    </source>
</evidence>
<organism evidence="10 11">
    <name type="scientific">Bombilactobacillus mellifer</name>
    <dbReference type="NCBI Taxonomy" id="1218492"/>
    <lineage>
        <taxon>Bacteria</taxon>
        <taxon>Bacillati</taxon>
        <taxon>Bacillota</taxon>
        <taxon>Bacilli</taxon>
        <taxon>Lactobacillales</taxon>
        <taxon>Lactobacillaceae</taxon>
        <taxon>Bombilactobacillus</taxon>
    </lineage>
</organism>
<dbReference type="EMBL" id="JXJQ01000008">
    <property type="protein sequence ID" value="KJY61911.1"/>
    <property type="molecule type" value="Genomic_DNA"/>
</dbReference>